<dbReference type="InterPro" id="IPR000835">
    <property type="entry name" value="HTH_MarR-typ"/>
</dbReference>
<name>A0A3B0SX81_9ZZZZ</name>
<dbReference type="InterPro" id="IPR036390">
    <property type="entry name" value="WH_DNA-bd_sf"/>
</dbReference>
<evidence type="ECO:0000259" key="1">
    <source>
        <dbReference type="SMART" id="SM00347"/>
    </source>
</evidence>
<accession>A0A3B0SX81</accession>
<dbReference type="InterPro" id="IPR036388">
    <property type="entry name" value="WH-like_DNA-bd_sf"/>
</dbReference>
<proteinExistence type="predicted"/>
<gene>
    <name evidence="2" type="ORF">MNBD_ACTINO01-972</name>
</gene>
<dbReference type="SUPFAM" id="SSF46785">
    <property type="entry name" value="Winged helix' DNA-binding domain"/>
    <property type="match status" value="1"/>
</dbReference>
<dbReference type="Gene3D" id="1.10.10.10">
    <property type="entry name" value="Winged helix-like DNA-binding domain superfamily/Winged helix DNA-binding domain"/>
    <property type="match status" value="1"/>
</dbReference>
<dbReference type="GO" id="GO:0003700">
    <property type="term" value="F:DNA-binding transcription factor activity"/>
    <property type="evidence" value="ECO:0007669"/>
    <property type="project" value="InterPro"/>
</dbReference>
<sequence>MFIFGPLPDDPVEALSTELDAEAIGAQVGLYTLARAGHAVLASIEQVAERHDLTPAQFRLLMVLRFIHPDGVSMSRAADALDIRPPSLTEIVRSAPDLFLRSADDADRRQVILCSSPEGRRRLDGALPEMAAHAVSLRNALGADAWDTFICRAGSLFDVIQKGSS</sequence>
<organism evidence="2">
    <name type="scientific">hydrothermal vent metagenome</name>
    <dbReference type="NCBI Taxonomy" id="652676"/>
    <lineage>
        <taxon>unclassified sequences</taxon>
        <taxon>metagenomes</taxon>
        <taxon>ecological metagenomes</taxon>
    </lineage>
</organism>
<dbReference type="EMBL" id="UOEI01000685">
    <property type="protein sequence ID" value="VAW09140.1"/>
    <property type="molecule type" value="Genomic_DNA"/>
</dbReference>
<dbReference type="AlphaFoldDB" id="A0A3B0SX81"/>
<feature type="domain" description="HTH marR-type" evidence="1">
    <location>
        <begin position="46"/>
        <end position="145"/>
    </location>
</feature>
<dbReference type="SMART" id="SM00347">
    <property type="entry name" value="HTH_MARR"/>
    <property type="match status" value="1"/>
</dbReference>
<evidence type="ECO:0000313" key="2">
    <source>
        <dbReference type="EMBL" id="VAW09140.1"/>
    </source>
</evidence>
<protein>
    <recommendedName>
        <fullName evidence="1">HTH marR-type domain-containing protein</fullName>
    </recommendedName>
</protein>
<reference evidence="2" key="1">
    <citation type="submission" date="2018-06" db="EMBL/GenBank/DDBJ databases">
        <authorList>
            <person name="Zhirakovskaya E."/>
        </authorList>
    </citation>
    <scope>NUCLEOTIDE SEQUENCE</scope>
</reference>